<dbReference type="RefSeq" id="XP_009023416.1">
    <property type="nucleotide sequence ID" value="XM_009025168.1"/>
</dbReference>
<dbReference type="HOGENOM" id="CLU_000022_45_5_1"/>
<dbReference type="SUPFAM" id="SSF56801">
    <property type="entry name" value="Acetyl-CoA synthetase-like"/>
    <property type="match status" value="1"/>
</dbReference>
<dbReference type="EMBL" id="KB097144">
    <property type="protein sequence ID" value="ESN98461.1"/>
    <property type="molecule type" value="Genomic_DNA"/>
</dbReference>
<dbReference type="GO" id="GO:0004467">
    <property type="term" value="F:long-chain fatty acid-CoA ligase activity"/>
    <property type="evidence" value="ECO:0000318"/>
    <property type="project" value="GO_Central"/>
</dbReference>
<sequence length="716" mass="79910">MTSVDAGTNHNKNVEMRRRTGRSESGKALTDSGIFEDSQILSSPGETEKDYNTYNSIEDKLCTFTNDFGKLAEADSLSTVNAGEAVKIRLTRDEKFHIAPITVMTMFQRAVKSFPYRPALMYQHNHGQKWNCITFEEYYDLTLKAAKSFIACGLEEHHGVGLLGFNSCEWFISYMGSIMAGGLATGIYSTNGAESCWFVLNNAKCSVAIVENNAQLQKVLSVWERLPHLKAIVQYRDPLECNMSNVYTWEEFMKLGNGLSDGELERRWANQAPNKCCTLIYTSGTTGDSKGVMLSHDNLIWTAAVCGRQARLDICEDVLVSYLPLSHVAAQVLDMFIPVVYGATVYFAQPDALKGSLGETLKDVHPTVFLGVPRVWEKMQEKMVAVGKTQGVVTRTLVEVAKYIGYWGNMSLMNGGTVPYGWTLADMLVFKKVRKALGFERCKFCMSAAAPILKDTLDFFMSLNMPILEIYGMSESTGPHTLSFPWQYRTTSSGVELFGVQTKLSGEDSEIRMNGRNVFMGYLNMTEKTIETLDEDGWLKSGDQGRRDEDGYLYITGRIKELIITAGGENVAPIPIEDCLKESLPCVSNCMLVGDGKKFLSMLITLKTKVDVATTEPLDELHPFTIEWCQKIGLPSDVTTLTQLREHMAGKVATAMQAVIDRCNKKAISRAQVIQKWSILPRDFSIFYGELGPTLKLKRKVVANMYKSTIDAFYAQ</sequence>
<dbReference type="CTD" id="20194514"/>
<dbReference type="GeneID" id="20194514"/>
<feature type="compositionally biased region" description="Polar residues" evidence="5">
    <location>
        <begin position="1"/>
        <end position="11"/>
    </location>
</feature>
<dbReference type="Pfam" id="PF00501">
    <property type="entry name" value="AMP-binding"/>
    <property type="match status" value="1"/>
</dbReference>
<dbReference type="InterPro" id="IPR042099">
    <property type="entry name" value="ANL_N_sf"/>
</dbReference>
<evidence type="ECO:0000256" key="4">
    <source>
        <dbReference type="ARBA" id="ARBA00026121"/>
    </source>
</evidence>
<dbReference type="EnsemblMetazoa" id="HelroT101643">
    <property type="protein sequence ID" value="HelroP101643"/>
    <property type="gene ID" value="HelroG101643"/>
</dbReference>
<dbReference type="PANTHER" id="PTHR43272:SF32">
    <property type="entry name" value="AMP-DEPENDENT SYNTHETASE_LIGASE DOMAIN-CONTAINING PROTEIN"/>
    <property type="match status" value="1"/>
</dbReference>
<organism evidence="8 9">
    <name type="scientific">Helobdella robusta</name>
    <name type="common">Californian leech</name>
    <dbReference type="NCBI Taxonomy" id="6412"/>
    <lineage>
        <taxon>Eukaryota</taxon>
        <taxon>Metazoa</taxon>
        <taxon>Spiralia</taxon>
        <taxon>Lophotrochozoa</taxon>
        <taxon>Annelida</taxon>
        <taxon>Clitellata</taxon>
        <taxon>Hirudinea</taxon>
        <taxon>Rhynchobdellida</taxon>
        <taxon>Glossiphoniidae</taxon>
        <taxon>Helobdella</taxon>
    </lineage>
</organism>
<feature type="compositionally biased region" description="Basic and acidic residues" evidence="5">
    <location>
        <begin position="12"/>
        <end position="25"/>
    </location>
</feature>
<reference evidence="9" key="1">
    <citation type="submission" date="2012-12" db="EMBL/GenBank/DDBJ databases">
        <authorList>
            <person name="Hellsten U."/>
            <person name="Grimwood J."/>
            <person name="Chapman J.A."/>
            <person name="Shapiro H."/>
            <person name="Aerts A."/>
            <person name="Otillar R.P."/>
            <person name="Terry A.Y."/>
            <person name="Boore J.L."/>
            <person name="Simakov O."/>
            <person name="Marletaz F."/>
            <person name="Cho S.-J."/>
            <person name="Edsinger-Gonzales E."/>
            <person name="Havlak P."/>
            <person name="Kuo D.-H."/>
            <person name="Larsson T."/>
            <person name="Lv J."/>
            <person name="Arendt D."/>
            <person name="Savage R."/>
            <person name="Osoegawa K."/>
            <person name="de Jong P."/>
            <person name="Lindberg D.R."/>
            <person name="Seaver E.C."/>
            <person name="Weisblat D.A."/>
            <person name="Putnam N.H."/>
            <person name="Grigoriev I.V."/>
            <person name="Rokhsar D.S."/>
        </authorList>
    </citation>
    <scope>NUCLEOTIDE SEQUENCE</scope>
</reference>
<dbReference type="GO" id="GO:0005783">
    <property type="term" value="C:endoplasmic reticulum"/>
    <property type="evidence" value="ECO:0000318"/>
    <property type="project" value="GO_Central"/>
</dbReference>
<accession>T1ED62</accession>
<dbReference type="Proteomes" id="UP000015101">
    <property type="component" value="Unassembled WGS sequence"/>
</dbReference>
<dbReference type="EC" id="6.2.1.3" evidence="4"/>
<dbReference type="Pfam" id="PF23562">
    <property type="entry name" value="AMP-binding_C_3"/>
    <property type="match status" value="1"/>
</dbReference>
<dbReference type="InParanoid" id="T1ED62"/>
<feature type="region of interest" description="Disordered" evidence="5">
    <location>
        <begin position="1"/>
        <end position="29"/>
    </location>
</feature>
<keyword evidence="9" id="KW-1185">Reference proteome</keyword>
<keyword evidence="2" id="KW-0276">Fatty acid metabolism</keyword>
<dbReference type="Gene3D" id="3.40.50.12780">
    <property type="entry name" value="N-terminal domain of ligase-like"/>
    <property type="match status" value="1"/>
</dbReference>
<dbReference type="OrthoDB" id="3633556at2759"/>
<gene>
    <name evidence="8" type="primary">20194514</name>
    <name evidence="7" type="ORF">HELRODRAFT_101643</name>
</gene>
<dbReference type="STRING" id="6412.T1ED62"/>
<keyword evidence="3" id="KW-0443">Lipid metabolism</keyword>
<evidence type="ECO:0000256" key="3">
    <source>
        <dbReference type="ARBA" id="ARBA00023098"/>
    </source>
</evidence>
<dbReference type="EMBL" id="AMQM01005884">
    <property type="status" value="NOT_ANNOTATED_CDS"/>
    <property type="molecule type" value="Genomic_DNA"/>
</dbReference>
<evidence type="ECO:0000313" key="7">
    <source>
        <dbReference type="EMBL" id="ESN98461.1"/>
    </source>
</evidence>
<dbReference type="GO" id="GO:0016020">
    <property type="term" value="C:membrane"/>
    <property type="evidence" value="ECO:0000318"/>
    <property type="project" value="GO_Central"/>
</dbReference>
<evidence type="ECO:0000313" key="8">
    <source>
        <dbReference type="EnsemblMetazoa" id="HelroP101643"/>
    </source>
</evidence>
<reference evidence="7 9" key="2">
    <citation type="journal article" date="2013" name="Nature">
        <title>Insights into bilaterian evolution from three spiralian genomes.</title>
        <authorList>
            <person name="Simakov O."/>
            <person name="Marletaz F."/>
            <person name="Cho S.J."/>
            <person name="Edsinger-Gonzales E."/>
            <person name="Havlak P."/>
            <person name="Hellsten U."/>
            <person name="Kuo D.H."/>
            <person name="Larsson T."/>
            <person name="Lv J."/>
            <person name="Arendt D."/>
            <person name="Savage R."/>
            <person name="Osoegawa K."/>
            <person name="de Jong P."/>
            <person name="Grimwood J."/>
            <person name="Chapman J.A."/>
            <person name="Shapiro H."/>
            <person name="Aerts A."/>
            <person name="Otillar R.P."/>
            <person name="Terry A.Y."/>
            <person name="Boore J.L."/>
            <person name="Grigoriev I.V."/>
            <person name="Lindberg D.R."/>
            <person name="Seaver E.C."/>
            <person name="Weisblat D.A."/>
            <person name="Putnam N.H."/>
            <person name="Rokhsar D.S."/>
        </authorList>
    </citation>
    <scope>NUCLEOTIDE SEQUENCE</scope>
</reference>
<dbReference type="AlphaFoldDB" id="T1ED62"/>
<protein>
    <recommendedName>
        <fullName evidence="4">long-chain-fatty-acid--CoA ligase</fullName>
        <ecNumber evidence="4">6.2.1.3</ecNumber>
    </recommendedName>
</protein>
<keyword evidence="1" id="KW-0436">Ligase</keyword>
<feature type="domain" description="AMP-dependent synthetase/ligase" evidence="6">
    <location>
        <begin position="107"/>
        <end position="523"/>
    </location>
</feature>
<dbReference type="InterPro" id="IPR000873">
    <property type="entry name" value="AMP-dep_synth/lig_dom"/>
</dbReference>
<dbReference type="PANTHER" id="PTHR43272">
    <property type="entry name" value="LONG-CHAIN-FATTY-ACID--COA LIGASE"/>
    <property type="match status" value="1"/>
</dbReference>
<dbReference type="PROSITE" id="PS00455">
    <property type="entry name" value="AMP_BINDING"/>
    <property type="match status" value="1"/>
</dbReference>
<evidence type="ECO:0000256" key="1">
    <source>
        <dbReference type="ARBA" id="ARBA00022598"/>
    </source>
</evidence>
<dbReference type="InterPro" id="IPR020845">
    <property type="entry name" value="AMP-binding_CS"/>
</dbReference>
<evidence type="ECO:0000313" key="9">
    <source>
        <dbReference type="Proteomes" id="UP000015101"/>
    </source>
</evidence>
<dbReference type="KEGG" id="hro:HELRODRAFT_101643"/>
<proteinExistence type="predicted"/>
<evidence type="ECO:0000256" key="5">
    <source>
        <dbReference type="SAM" id="MobiDB-lite"/>
    </source>
</evidence>
<evidence type="ECO:0000259" key="6">
    <source>
        <dbReference type="Pfam" id="PF00501"/>
    </source>
</evidence>
<evidence type="ECO:0000256" key="2">
    <source>
        <dbReference type="ARBA" id="ARBA00022832"/>
    </source>
</evidence>
<dbReference type="OMA" id="ANIACIM"/>
<dbReference type="eggNOG" id="KOG1256">
    <property type="taxonomic scope" value="Eukaryota"/>
</dbReference>
<reference evidence="8" key="3">
    <citation type="submission" date="2015-06" db="UniProtKB">
        <authorList>
            <consortium name="EnsemblMetazoa"/>
        </authorList>
    </citation>
    <scope>IDENTIFICATION</scope>
</reference>
<dbReference type="FunCoup" id="T1ED62">
    <property type="interactions" value="51"/>
</dbReference>
<name>T1ED62_HELRO</name>